<dbReference type="SUPFAM" id="SSF54593">
    <property type="entry name" value="Glyoxalase/Bleomycin resistance protein/Dihydroxybiphenyl dioxygenase"/>
    <property type="match status" value="1"/>
</dbReference>
<dbReference type="PANTHER" id="PTHR34109:SF1">
    <property type="entry name" value="VOC DOMAIN-CONTAINING PROTEIN"/>
    <property type="match status" value="1"/>
</dbReference>
<dbReference type="Gene3D" id="3.30.720.110">
    <property type="match status" value="1"/>
</dbReference>
<dbReference type="InterPro" id="IPR004360">
    <property type="entry name" value="Glyas_Fos-R_dOase_dom"/>
</dbReference>
<keyword evidence="4" id="KW-1185">Reference proteome</keyword>
<reference evidence="4" key="1">
    <citation type="journal article" date="2019" name="Int. J. Syst. Evol. Microbiol.">
        <title>The Global Catalogue of Microorganisms (GCM) 10K type strain sequencing project: providing services to taxonomists for standard genome sequencing and annotation.</title>
        <authorList>
            <consortium name="The Broad Institute Genomics Platform"/>
            <consortium name="The Broad Institute Genome Sequencing Center for Infectious Disease"/>
            <person name="Wu L."/>
            <person name="Ma J."/>
        </authorList>
    </citation>
    <scope>NUCLEOTIDE SEQUENCE [LARGE SCALE GENOMIC DNA]</scope>
    <source>
        <strain evidence="4">JCM 17738</strain>
    </source>
</reference>
<organism evidence="3 4">
    <name type="scientific">Ornithinibacter aureus</name>
    <dbReference type="NCBI Taxonomy" id="622664"/>
    <lineage>
        <taxon>Bacteria</taxon>
        <taxon>Bacillati</taxon>
        <taxon>Actinomycetota</taxon>
        <taxon>Actinomycetes</taxon>
        <taxon>Micrococcales</taxon>
        <taxon>Intrasporangiaceae</taxon>
        <taxon>Ornithinibacter</taxon>
    </lineage>
</organism>
<name>A0ABP8JMB0_9MICO</name>
<dbReference type="Pfam" id="PF00903">
    <property type="entry name" value="Glyoxalase"/>
    <property type="match status" value="1"/>
</dbReference>
<accession>A0ABP8JMB0</accession>
<dbReference type="PANTHER" id="PTHR34109">
    <property type="entry name" value="BNAUNNG04460D PROTEIN-RELATED"/>
    <property type="match status" value="1"/>
</dbReference>
<dbReference type="Gene3D" id="3.30.720.120">
    <property type="match status" value="1"/>
</dbReference>
<dbReference type="EMBL" id="BAABFX010000021">
    <property type="protein sequence ID" value="GAA4393082.1"/>
    <property type="molecule type" value="Genomic_DNA"/>
</dbReference>
<sequence length="211" mass="22985">MTLVVYDEPASGATPPSGTQLVARISKRPAQSRPYGGRMTQKETPCRGVTGSFTTEGRPHSMTSITPFLALTDAAGAIEFYRDVFGARVIDVTEMDGQLVHADLDFELGQLQLGVPSPDYRLVPPPEDDKACYSLGLYVPDVDAVVARAVAAGATVREEISTFVSGDRYASIRDPFGVRWSVMSRVEDLSEDESSRRVAEWAASYSSERQE</sequence>
<evidence type="ECO:0000259" key="2">
    <source>
        <dbReference type="PROSITE" id="PS51819"/>
    </source>
</evidence>
<proteinExistence type="predicted"/>
<feature type="region of interest" description="Disordered" evidence="1">
    <location>
        <begin position="1"/>
        <end position="20"/>
    </location>
</feature>
<gene>
    <name evidence="3" type="ORF">GCM10023153_12770</name>
</gene>
<feature type="region of interest" description="Disordered" evidence="1">
    <location>
        <begin position="191"/>
        <end position="211"/>
    </location>
</feature>
<dbReference type="PROSITE" id="PS51819">
    <property type="entry name" value="VOC"/>
    <property type="match status" value="1"/>
</dbReference>
<comment type="caution">
    <text evidence="3">The sequence shown here is derived from an EMBL/GenBank/DDBJ whole genome shotgun (WGS) entry which is preliminary data.</text>
</comment>
<feature type="region of interest" description="Disordered" evidence="1">
    <location>
        <begin position="28"/>
        <end position="57"/>
    </location>
</feature>
<protein>
    <recommendedName>
        <fullName evidence="2">VOC domain-containing protein</fullName>
    </recommendedName>
</protein>
<evidence type="ECO:0000256" key="1">
    <source>
        <dbReference type="SAM" id="MobiDB-lite"/>
    </source>
</evidence>
<evidence type="ECO:0000313" key="3">
    <source>
        <dbReference type="EMBL" id="GAA4393082.1"/>
    </source>
</evidence>
<dbReference type="Proteomes" id="UP001500390">
    <property type="component" value="Unassembled WGS sequence"/>
</dbReference>
<evidence type="ECO:0000313" key="4">
    <source>
        <dbReference type="Proteomes" id="UP001500390"/>
    </source>
</evidence>
<feature type="domain" description="VOC" evidence="2">
    <location>
        <begin position="61"/>
        <end position="185"/>
    </location>
</feature>
<dbReference type="InterPro" id="IPR029068">
    <property type="entry name" value="Glyas_Bleomycin-R_OHBP_Dase"/>
</dbReference>
<dbReference type="InterPro" id="IPR037523">
    <property type="entry name" value="VOC_core"/>
</dbReference>